<evidence type="ECO:0000313" key="2">
    <source>
        <dbReference type="EMBL" id="KAI0525290.1"/>
    </source>
</evidence>
<evidence type="ECO:0000256" key="1">
    <source>
        <dbReference type="SAM" id="MobiDB-lite"/>
    </source>
</evidence>
<protein>
    <submittedName>
        <fullName evidence="2">Uncharacterized protein</fullName>
    </submittedName>
</protein>
<keyword evidence="3" id="KW-1185">Reference proteome</keyword>
<reference evidence="2" key="1">
    <citation type="journal article" date="2022" name="Front. Genet.">
        <title>Chromosome-Scale Assembly of the Dendrobium nobile Genome Provides Insights Into the Molecular Mechanism of the Biosynthesis of the Medicinal Active Ingredient of Dendrobium.</title>
        <authorList>
            <person name="Xu Q."/>
            <person name="Niu S.-C."/>
            <person name="Li K.-L."/>
            <person name="Zheng P.-J."/>
            <person name="Zhang X.-J."/>
            <person name="Jia Y."/>
            <person name="Liu Y."/>
            <person name="Niu Y.-X."/>
            <person name="Yu L.-H."/>
            <person name="Chen D.-F."/>
            <person name="Zhang G.-Q."/>
        </authorList>
    </citation>
    <scope>NUCLEOTIDE SEQUENCE</scope>
    <source>
        <tissue evidence="2">Leaf</tissue>
    </source>
</reference>
<dbReference type="AlphaFoldDB" id="A0A8T3C4P6"/>
<organism evidence="2 3">
    <name type="scientific">Dendrobium nobile</name>
    <name type="common">Orchid</name>
    <dbReference type="NCBI Taxonomy" id="94219"/>
    <lineage>
        <taxon>Eukaryota</taxon>
        <taxon>Viridiplantae</taxon>
        <taxon>Streptophyta</taxon>
        <taxon>Embryophyta</taxon>
        <taxon>Tracheophyta</taxon>
        <taxon>Spermatophyta</taxon>
        <taxon>Magnoliopsida</taxon>
        <taxon>Liliopsida</taxon>
        <taxon>Asparagales</taxon>
        <taxon>Orchidaceae</taxon>
        <taxon>Epidendroideae</taxon>
        <taxon>Malaxideae</taxon>
        <taxon>Dendrobiinae</taxon>
        <taxon>Dendrobium</taxon>
    </lineage>
</organism>
<dbReference type="EMBL" id="JAGYWB010000004">
    <property type="protein sequence ID" value="KAI0525290.1"/>
    <property type="molecule type" value="Genomic_DNA"/>
</dbReference>
<feature type="region of interest" description="Disordered" evidence="1">
    <location>
        <begin position="26"/>
        <end position="55"/>
    </location>
</feature>
<comment type="caution">
    <text evidence="2">The sequence shown here is derived from an EMBL/GenBank/DDBJ whole genome shotgun (WGS) entry which is preliminary data.</text>
</comment>
<name>A0A8T3C4P6_DENNO</name>
<dbReference type="Proteomes" id="UP000829196">
    <property type="component" value="Unassembled WGS sequence"/>
</dbReference>
<accession>A0A8T3C4P6</accession>
<evidence type="ECO:0000313" key="3">
    <source>
        <dbReference type="Proteomes" id="UP000829196"/>
    </source>
</evidence>
<sequence>MKELLQIAPSPSLLSSRFSKRELLLPFPTFPDQNPTVQSRRRRDLRPPEPIPVPG</sequence>
<gene>
    <name evidence="2" type="ORF">KFK09_004683</name>
</gene>
<proteinExistence type="predicted"/>